<accession>A0A918VJW5</accession>
<dbReference type="PANTHER" id="PTHR13789:SF309">
    <property type="entry name" value="PUTATIVE (AFU_ORTHOLOGUE AFUA_6G14510)-RELATED"/>
    <property type="match status" value="1"/>
</dbReference>
<dbReference type="InterPro" id="IPR002938">
    <property type="entry name" value="FAD-bd"/>
</dbReference>
<dbReference type="PRINTS" id="PR00420">
    <property type="entry name" value="RNGMNOXGNASE"/>
</dbReference>
<evidence type="ECO:0000256" key="2">
    <source>
        <dbReference type="ARBA" id="ARBA00023033"/>
    </source>
</evidence>
<proteinExistence type="predicted"/>
<evidence type="ECO:0000313" key="5">
    <source>
        <dbReference type="Proteomes" id="UP000634139"/>
    </source>
</evidence>
<evidence type="ECO:0000256" key="1">
    <source>
        <dbReference type="ARBA" id="ARBA00023002"/>
    </source>
</evidence>
<protein>
    <submittedName>
        <fullName evidence="4">FAD-dependent oxidoreductase</fullName>
    </submittedName>
</protein>
<dbReference type="PANTHER" id="PTHR13789">
    <property type="entry name" value="MONOOXYGENASE"/>
    <property type="match status" value="1"/>
</dbReference>
<dbReference type="InterPro" id="IPR050493">
    <property type="entry name" value="FAD-dep_Monooxygenase_BioMet"/>
</dbReference>
<name>A0A918VJW5_9SPHN</name>
<comment type="caution">
    <text evidence="4">The sequence shown here is derived from an EMBL/GenBank/DDBJ whole genome shotgun (WGS) entry which is preliminary data.</text>
</comment>
<keyword evidence="5" id="KW-1185">Reference proteome</keyword>
<feature type="domain" description="FAD-binding" evidence="3">
    <location>
        <begin position="12"/>
        <end position="342"/>
    </location>
</feature>
<dbReference type="EMBL" id="BMZD01000005">
    <property type="protein sequence ID" value="GHA01816.1"/>
    <property type="molecule type" value="Genomic_DNA"/>
</dbReference>
<dbReference type="GO" id="GO:0004497">
    <property type="term" value="F:monooxygenase activity"/>
    <property type="evidence" value="ECO:0007669"/>
    <property type="project" value="UniProtKB-KW"/>
</dbReference>
<gene>
    <name evidence="4" type="ORF">GCM10011617_23260</name>
</gene>
<evidence type="ECO:0000313" key="4">
    <source>
        <dbReference type="EMBL" id="GHA01816.1"/>
    </source>
</evidence>
<reference evidence="4" key="1">
    <citation type="journal article" date="2014" name="Int. J. Syst. Evol. Microbiol.">
        <title>Complete genome sequence of Corynebacterium casei LMG S-19264T (=DSM 44701T), isolated from a smear-ripened cheese.</title>
        <authorList>
            <consortium name="US DOE Joint Genome Institute (JGI-PGF)"/>
            <person name="Walter F."/>
            <person name="Albersmeier A."/>
            <person name="Kalinowski J."/>
            <person name="Ruckert C."/>
        </authorList>
    </citation>
    <scope>NUCLEOTIDE SEQUENCE</scope>
    <source>
        <strain evidence="4">KCTC 32422</strain>
    </source>
</reference>
<dbReference type="InterPro" id="IPR036188">
    <property type="entry name" value="FAD/NAD-bd_sf"/>
</dbReference>
<sequence length="378" mass="40761">MRGTNSMSKTQNILIVGGGVAGLAAAIGLHNKGLKVEVVEKNADWSVYHVGIIVQANFIRALEELGLGEAAVAAGFPYKGARFMTMAGDLIAELPGDAQVDGLPSDLGLTRPALHKVLTDKVRELGIPVRLGVTFERFTDTGDGVDVTFTDGTSGRFDLLIGCDGNYSQVRAALWPDARPQFTGQGVWRYNVPRPADLEWSDLYIGKPGGKAGYCPLTETEMYIFAVFEEPGNPRFAPETLAAEMRQRLEGFGGRLGEAAQAITDPALVVYRPLEACIMPDPWYQGRVVLIGDAAHSATPHLGQGAAMAVEDAIVLADELAAKDVDTALRAFMDRRFERAKLVGTSSIQLGEWEMHPETAGDPVALTRRIREKLAEPV</sequence>
<keyword evidence="2" id="KW-0503">Monooxygenase</keyword>
<organism evidence="4 5">
    <name type="scientific">Novosphingobium arvoryzae</name>
    <dbReference type="NCBI Taxonomy" id="1256514"/>
    <lineage>
        <taxon>Bacteria</taxon>
        <taxon>Pseudomonadati</taxon>
        <taxon>Pseudomonadota</taxon>
        <taxon>Alphaproteobacteria</taxon>
        <taxon>Sphingomonadales</taxon>
        <taxon>Sphingomonadaceae</taxon>
        <taxon>Novosphingobium</taxon>
    </lineage>
</organism>
<keyword evidence="1" id="KW-0560">Oxidoreductase</keyword>
<dbReference type="NCBIfam" id="NF005313">
    <property type="entry name" value="PRK06847.1"/>
    <property type="match status" value="1"/>
</dbReference>
<dbReference type="Pfam" id="PF01494">
    <property type="entry name" value="FAD_binding_3"/>
    <property type="match status" value="1"/>
</dbReference>
<dbReference type="Gene3D" id="3.50.50.60">
    <property type="entry name" value="FAD/NAD(P)-binding domain"/>
    <property type="match status" value="1"/>
</dbReference>
<reference evidence="4" key="2">
    <citation type="submission" date="2020-09" db="EMBL/GenBank/DDBJ databases">
        <authorList>
            <person name="Sun Q."/>
            <person name="Kim S."/>
        </authorList>
    </citation>
    <scope>NUCLEOTIDE SEQUENCE</scope>
    <source>
        <strain evidence="4">KCTC 32422</strain>
    </source>
</reference>
<dbReference type="Proteomes" id="UP000634139">
    <property type="component" value="Unassembled WGS sequence"/>
</dbReference>
<dbReference type="AlphaFoldDB" id="A0A918VJW5"/>
<dbReference type="GO" id="GO:0071949">
    <property type="term" value="F:FAD binding"/>
    <property type="evidence" value="ECO:0007669"/>
    <property type="project" value="InterPro"/>
</dbReference>
<evidence type="ECO:0000259" key="3">
    <source>
        <dbReference type="Pfam" id="PF01494"/>
    </source>
</evidence>
<dbReference type="SUPFAM" id="SSF51905">
    <property type="entry name" value="FAD/NAD(P)-binding domain"/>
    <property type="match status" value="1"/>
</dbReference>